<dbReference type="EMBL" id="JH429917">
    <property type="status" value="NOT_ANNOTATED_CDS"/>
    <property type="molecule type" value="Genomic_DNA"/>
</dbReference>
<reference evidence="3" key="2">
    <citation type="submission" date="2015-02" db="UniProtKB">
        <authorList>
            <consortium name="EnsemblMetazoa"/>
        </authorList>
    </citation>
    <scope>IDENTIFICATION</scope>
</reference>
<name>T1IHK8_STRMM</name>
<dbReference type="Pfam" id="PF14223">
    <property type="entry name" value="Retrotran_gag_2"/>
    <property type="match status" value="1"/>
</dbReference>
<accession>T1IHK8</accession>
<evidence type="ECO:0000259" key="2">
    <source>
        <dbReference type="Pfam" id="PF22936"/>
    </source>
</evidence>
<dbReference type="AlphaFoldDB" id="T1IHK8"/>
<dbReference type="GO" id="GO:0003676">
    <property type="term" value="F:nucleic acid binding"/>
    <property type="evidence" value="ECO:0007669"/>
    <property type="project" value="InterPro"/>
</dbReference>
<evidence type="ECO:0000313" key="4">
    <source>
        <dbReference type="Proteomes" id="UP000014500"/>
    </source>
</evidence>
<proteinExistence type="predicted"/>
<dbReference type="HOGENOM" id="CLU_037256_1_1_1"/>
<keyword evidence="4" id="KW-1185">Reference proteome</keyword>
<feature type="region of interest" description="Disordered" evidence="1">
    <location>
        <begin position="170"/>
        <end position="196"/>
    </location>
</feature>
<dbReference type="eggNOG" id="KOG0017">
    <property type="taxonomic scope" value="Eukaryota"/>
</dbReference>
<dbReference type="SUPFAM" id="SSF57756">
    <property type="entry name" value="Retrovirus zinc finger-like domains"/>
    <property type="match status" value="1"/>
</dbReference>
<feature type="domain" description="Retrovirus-related Pol polyprotein from transposon TNT 1-94-like beta-barrel" evidence="2">
    <location>
        <begin position="268"/>
        <end position="347"/>
    </location>
</feature>
<dbReference type="Proteomes" id="UP000014500">
    <property type="component" value="Unassembled WGS sequence"/>
</dbReference>
<dbReference type="PANTHER" id="PTHR47592">
    <property type="entry name" value="PBF68 PROTEIN"/>
    <property type="match status" value="1"/>
</dbReference>
<dbReference type="InterPro" id="IPR036875">
    <property type="entry name" value="Znf_CCHC_sf"/>
</dbReference>
<dbReference type="Pfam" id="PF22936">
    <property type="entry name" value="Pol_BBD"/>
    <property type="match status" value="1"/>
</dbReference>
<evidence type="ECO:0000256" key="1">
    <source>
        <dbReference type="SAM" id="MobiDB-lite"/>
    </source>
</evidence>
<sequence>MLRKFSNGKRDHQQPEPWSAGAFHSRISLSLSKERRVKMFWINYEAVFQPRSRARRAQLRAEFIMIRYESKEDMACFIVRVERAAEECKEAGLTISDEEKTYQLMYWLDGTWEAIKQQLYGLDDNAFKFEAVGATLQAEYNRRFADPEFNSDMNMLSDLKAFLASRSSSGKDRNYKFKQNKKQEGQADNSETSGSSLSNITCFNCQEQGHYANKYKNAHVKRGGKARGNGRGGATRGRGASNDSKSRNVAFYVKPKVLSSQIVKDTNWYMDSACSDHICNDQNMFYELKEIQPTDLEMGEGTSQVTGVGKVILQTPVNDCVNNVTLNDVYYAPNCGKNLISVAKIDRAKQQLHINDGLLT</sequence>
<protein>
    <recommendedName>
        <fullName evidence="2">Retrovirus-related Pol polyprotein from transposon TNT 1-94-like beta-barrel domain-containing protein</fullName>
    </recommendedName>
</protein>
<dbReference type="GO" id="GO:0008270">
    <property type="term" value="F:zinc ion binding"/>
    <property type="evidence" value="ECO:0007669"/>
    <property type="project" value="InterPro"/>
</dbReference>
<organism evidence="3 4">
    <name type="scientific">Strigamia maritima</name>
    <name type="common">European centipede</name>
    <name type="synonym">Geophilus maritimus</name>
    <dbReference type="NCBI Taxonomy" id="126957"/>
    <lineage>
        <taxon>Eukaryota</taxon>
        <taxon>Metazoa</taxon>
        <taxon>Ecdysozoa</taxon>
        <taxon>Arthropoda</taxon>
        <taxon>Myriapoda</taxon>
        <taxon>Chilopoda</taxon>
        <taxon>Pleurostigmophora</taxon>
        <taxon>Geophilomorpha</taxon>
        <taxon>Linotaeniidae</taxon>
        <taxon>Strigamia</taxon>
    </lineage>
</organism>
<dbReference type="EnsemblMetazoa" id="SMAR000323-RA">
    <property type="protein sequence ID" value="SMAR000323-PA"/>
    <property type="gene ID" value="SMAR000323"/>
</dbReference>
<feature type="compositionally biased region" description="Gly residues" evidence="1">
    <location>
        <begin position="226"/>
        <end position="236"/>
    </location>
</feature>
<feature type="compositionally biased region" description="Polar residues" evidence="1">
    <location>
        <begin position="186"/>
        <end position="196"/>
    </location>
</feature>
<evidence type="ECO:0000313" key="3">
    <source>
        <dbReference type="EnsemblMetazoa" id="SMAR000323-PA"/>
    </source>
</evidence>
<dbReference type="InterPro" id="IPR054722">
    <property type="entry name" value="PolX-like_BBD"/>
</dbReference>
<feature type="region of interest" description="Disordered" evidence="1">
    <location>
        <begin position="220"/>
        <end position="244"/>
    </location>
</feature>
<reference evidence="4" key="1">
    <citation type="submission" date="2011-05" db="EMBL/GenBank/DDBJ databases">
        <authorList>
            <person name="Richards S.R."/>
            <person name="Qu J."/>
            <person name="Jiang H."/>
            <person name="Jhangiani S.N."/>
            <person name="Agravi P."/>
            <person name="Goodspeed R."/>
            <person name="Gross S."/>
            <person name="Mandapat C."/>
            <person name="Jackson L."/>
            <person name="Mathew T."/>
            <person name="Pu L."/>
            <person name="Thornton R."/>
            <person name="Saada N."/>
            <person name="Wilczek-Boney K.B."/>
            <person name="Lee S."/>
            <person name="Kovar C."/>
            <person name="Wu Y."/>
            <person name="Scherer S.E."/>
            <person name="Worley K.C."/>
            <person name="Muzny D.M."/>
            <person name="Gibbs R."/>
        </authorList>
    </citation>
    <scope>NUCLEOTIDE SEQUENCE</scope>
    <source>
        <strain evidence="4">Brora</strain>
    </source>
</reference>
<dbReference type="PANTHER" id="PTHR47592:SF27">
    <property type="entry name" value="OS08G0421700 PROTEIN"/>
    <property type="match status" value="1"/>
</dbReference>
<dbReference type="PhylomeDB" id="T1IHK8"/>
<dbReference type="Gene3D" id="4.10.60.10">
    <property type="entry name" value="Zinc finger, CCHC-type"/>
    <property type="match status" value="1"/>
</dbReference>
<feature type="compositionally biased region" description="Basic and acidic residues" evidence="1">
    <location>
        <begin position="170"/>
        <end position="185"/>
    </location>
</feature>